<evidence type="ECO:0000256" key="1">
    <source>
        <dbReference type="ARBA" id="ARBA00004340"/>
    </source>
</evidence>
<dbReference type="AlphaFoldDB" id="A0A015KCU6"/>
<evidence type="ECO:0000313" key="8">
    <source>
        <dbReference type="Proteomes" id="UP000022910"/>
    </source>
</evidence>
<dbReference type="GO" id="GO:0005524">
    <property type="term" value="F:ATP binding"/>
    <property type="evidence" value="ECO:0007669"/>
    <property type="project" value="InterPro"/>
</dbReference>
<sequence length="555" mass="64150">MSITLFCLVKGDTIASAFSVKINRDESISNLKDAIKEKNQNDFAGVDAKRLKLWKVEIASDHLDDRLKNLTLNDIESPMSIAASSREQADKDKKSVYGQPPFKSSKRQHLDEEEQEKSVKKMKQYPSTSSILLSNLRKYQAKERALLIGRPYDCVSTPLVLYNSVFSDFKRDYNTENLPMNKEHNRWTLETIELMADFYMDENGRQKVFHEQLRILFGQEVTEDQLEDKSSNDGVLNFCTRNLLYLLIGIKNEIDAGYDPVVWAADSYAKYYTQSKNHKFLSGCNMPCFIIALAGPWISVLGAVYVEKPVIEPLTAFEPLIHVNDLTHFEKIARLFKALHLGSDSLKNYYDSLPYTTVNNEDSQRYYPCLREVENVGEFFYTEKFNDKLLWRAETKKGCRQIIVKYTHRYNKNAHELCSNIGKAPGLLHVGTTCGFYYVVMEYIEGVKLRDCFLSRSEYDKIFKDIEEAISLLHLNDIVFADLRGSNILVIKDENKECRGMLVDFDWAGTNNVDSYPPFMNPSINWPTGAQDRMPLKMEHDIYWLNYLKKLYCPV</sequence>
<dbReference type="HOGENOM" id="CLU_013871_2_3_1"/>
<feature type="region of interest" description="Disordered" evidence="4">
    <location>
        <begin position="81"/>
        <end position="119"/>
    </location>
</feature>
<comment type="caution">
    <text evidence="7">The sequence shown here is derived from an EMBL/GenBank/DDBJ whole genome shotgun (WGS) entry which is preliminary data.</text>
</comment>
<comment type="subcellular location">
    <subcellularLocation>
        <location evidence="1">Host cell</location>
    </subcellularLocation>
    <subcellularLocation>
        <location evidence="2">Secreted</location>
    </subcellularLocation>
</comment>
<feature type="domain" description="Crinkler effector protein N-terminal" evidence="6">
    <location>
        <begin position="3"/>
        <end position="76"/>
    </location>
</feature>
<dbReference type="GO" id="GO:0005576">
    <property type="term" value="C:extracellular region"/>
    <property type="evidence" value="ECO:0007669"/>
    <property type="project" value="UniProtKB-SubCell"/>
</dbReference>
<dbReference type="STRING" id="1432141.A0A015KCU6"/>
<proteinExistence type="predicted"/>
<keyword evidence="8" id="KW-1185">Reference proteome</keyword>
<dbReference type="OMA" id="IAGPWIM"/>
<dbReference type="Pfam" id="PF00069">
    <property type="entry name" value="Pkinase"/>
    <property type="match status" value="1"/>
</dbReference>
<accession>A0A015KCU6</accession>
<evidence type="ECO:0000259" key="6">
    <source>
        <dbReference type="Pfam" id="PF20147"/>
    </source>
</evidence>
<dbReference type="EMBL" id="JEMT01011090">
    <property type="protein sequence ID" value="EXX77400.1"/>
    <property type="molecule type" value="Genomic_DNA"/>
</dbReference>
<keyword evidence="3" id="KW-0964">Secreted</keyword>
<dbReference type="InterPro" id="IPR045379">
    <property type="entry name" value="Crinkler_N"/>
</dbReference>
<dbReference type="InterPro" id="IPR011009">
    <property type="entry name" value="Kinase-like_dom_sf"/>
</dbReference>
<reference evidence="7 8" key="1">
    <citation type="submission" date="2014-02" db="EMBL/GenBank/DDBJ databases">
        <title>Single nucleus genome sequencing reveals high similarity among nuclei of an endomycorrhizal fungus.</title>
        <authorList>
            <person name="Lin K."/>
            <person name="Geurts R."/>
            <person name="Zhang Z."/>
            <person name="Limpens E."/>
            <person name="Saunders D.G."/>
            <person name="Mu D."/>
            <person name="Pang E."/>
            <person name="Cao H."/>
            <person name="Cha H."/>
            <person name="Lin T."/>
            <person name="Zhou Q."/>
            <person name="Shang Y."/>
            <person name="Li Y."/>
            <person name="Ivanov S."/>
            <person name="Sharma T."/>
            <person name="Velzen R.V."/>
            <person name="Ruijter N.D."/>
            <person name="Aanen D.K."/>
            <person name="Win J."/>
            <person name="Kamoun S."/>
            <person name="Bisseling T."/>
            <person name="Huang S."/>
        </authorList>
    </citation>
    <scope>NUCLEOTIDE SEQUENCE [LARGE SCALE GENOMIC DNA]</scope>
    <source>
        <strain evidence="8">DAOM197198w</strain>
    </source>
</reference>
<dbReference type="Proteomes" id="UP000022910">
    <property type="component" value="Unassembled WGS sequence"/>
</dbReference>
<dbReference type="OrthoDB" id="2404559at2759"/>
<dbReference type="Pfam" id="PF20147">
    <property type="entry name" value="Crinkler"/>
    <property type="match status" value="1"/>
</dbReference>
<protein>
    <submittedName>
        <fullName evidence="7">Uncharacterized protein</fullName>
    </submittedName>
</protein>
<gene>
    <name evidence="7" type="ORF">RirG_024030</name>
</gene>
<feature type="domain" description="Protein kinase" evidence="5">
    <location>
        <begin position="436"/>
        <end position="510"/>
    </location>
</feature>
<dbReference type="InterPro" id="IPR000719">
    <property type="entry name" value="Prot_kinase_dom"/>
</dbReference>
<dbReference type="GO" id="GO:0004672">
    <property type="term" value="F:protein kinase activity"/>
    <property type="evidence" value="ECO:0007669"/>
    <property type="project" value="InterPro"/>
</dbReference>
<name>A0A015KCU6_RHIIW</name>
<evidence type="ECO:0000256" key="2">
    <source>
        <dbReference type="ARBA" id="ARBA00004613"/>
    </source>
</evidence>
<evidence type="ECO:0000259" key="5">
    <source>
        <dbReference type="Pfam" id="PF00069"/>
    </source>
</evidence>
<dbReference type="SUPFAM" id="SSF56112">
    <property type="entry name" value="Protein kinase-like (PK-like)"/>
    <property type="match status" value="1"/>
</dbReference>
<organism evidence="7 8">
    <name type="scientific">Rhizophagus irregularis (strain DAOM 197198w)</name>
    <name type="common">Glomus intraradices</name>
    <dbReference type="NCBI Taxonomy" id="1432141"/>
    <lineage>
        <taxon>Eukaryota</taxon>
        <taxon>Fungi</taxon>
        <taxon>Fungi incertae sedis</taxon>
        <taxon>Mucoromycota</taxon>
        <taxon>Glomeromycotina</taxon>
        <taxon>Glomeromycetes</taxon>
        <taxon>Glomerales</taxon>
        <taxon>Glomeraceae</taxon>
        <taxon>Rhizophagus</taxon>
    </lineage>
</organism>
<evidence type="ECO:0000313" key="7">
    <source>
        <dbReference type="EMBL" id="EXX77400.1"/>
    </source>
</evidence>
<evidence type="ECO:0000256" key="4">
    <source>
        <dbReference type="SAM" id="MobiDB-lite"/>
    </source>
</evidence>
<evidence type="ECO:0000256" key="3">
    <source>
        <dbReference type="ARBA" id="ARBA00022525"/>
    </source>
</evidence>
<dbReference type="GO" id="GO:0043657">
    <property type="term" value="C:host cell"/>
    <property type="evidence" value="ECO:0007669"/>
    <property type="project" value="UniProtKB-SubCell"/>
</dbReference>
<dbReference type="Gene3D" id="1.10.510.10">
    <property type="entry name" value="Transferase(Phosphotransferase) domain 1"/>
    <property type="match status" value="1"/>
</dbReference>